<protein>
    <submittedName>
        <fullName evidence="4">Steroid receptor RNA activator 1-like</fullName>
    </submittedName>
</protein>
<feature type="domain" description="SRA1/Sec31" evidence="2">
    <location>
        <begin position="76"/>
        <end position="209"/>
    </location>
</feature>
<proteinExistence type="predicted"/>
<dbReference type="GeneID" id="102803694"/>
<reference evidence="4" key="1">
    <citation type="submission" date="2025-08" db="UniProtKB">
        <authorList>
            <consortium name="RefSeq"/>
        </authorList>
    </citation>
    <scope>IDENTIFICATION</scope>
    <source>
        <tissue evidence="4">Testes</tissue>
    </source>
</reference>
<dbReference type="Proteomes" id="UP000694865">
    <property type="component" value="Unplaced"/>
</dbReference>
<gene>
    <name evidence="4" type="primary">LOC102803694</name>
</gene>
<dbReference type="RefSeq" id="XP_006818738.1">
    <property type="nucleotide sequence ID" value="XM_006818675.1"/>
</dbReference>
<dbReference type="Gene3D" id="1.20.940.10">
    <property type="entry name" value="Functional domain of the splicing factor Prp18"/>
    <property type="match status" value="1"/>
</dbReference>
<evidence type="ECO:0000313" key="3">
    <source>
        <dbReference type="Proteomes" id="UP000694865"/>
    </source>
</evidence>
<dbReference type="Pfam" id="PF07304">
    <property type="entry name" value="SRA1"/>
    <property type="match status" value="1"/>
</dbReference>
<dbReference type="InterPro" id="IPR009917">
    <property type="entry name" value="SRA1/Sec31"/>
</dbReference>
<name>A0ABM0MFE7_SACKO</name>
<keyword evidence="3" id="KW-1185">Reference proteome</keyword>
<feature type="region of interest" description="Disordered" evidence="1">
    <location>
        <begin position="1"/>
        <end position="105"/>
    </location>
</feature>
<organism evidence="3 4">
    <name type="scientific">Saccoglossus kowalevskii</name>
    <name type="common">Acorn worm</name>
    <dbReference type="NCBI Taxonomy" id="10224"/>
    <lineage>
        <taxon>Eukaryota</taxon>
        <taxon>Metazoa</taxon>
        <taxon>Hemichordata</taxon>
        <taxon>Enteropneusta</taxon>
        <taxon>Harrimaniidae</taxon>
        <taxon>Saccoglossus</taxon>
    </lineage>
</organism>
<evidence type="ECO:0000313" key="4">
    <source>
        <dbReference type="RefSeq" id="XP_006818738.1"/>
    </source>
</evidence>
<feature type="compositionally biased region" description="Basic residues" evidence="1">
    <location>
        <begin position="29"/>
        <end position="40"/>
    </location>
</feature>
<dbReference type="PANTHER" id="PTHR18834:SF2">
    <property type="entry name" value="STEROID RECEPTOR RNA ACTIVATOR 1"/>
    <property type="match status" value="1"/>
</dbReference>
<sequence>MATKPGNPDRGWNDPPMFSYSIENNAQKSPRRNILNKRVGHNLTTPAEKSTGLPAAVGLSTNPTMPPPSLPLSSQPSIQPSVQPSVQPSSAEITETECDSSNQTETSNLQEDCLIKFREVLSKCQEFIKSKVADDINKKLNILSDMWKQSILSPEVQNKTYQLSQALSRSEYDKANDIHIAMMVDHVSEVSQWIVGVKRLIQEAKKILPLPPQESEEAHKDKNVKLTEG</sequence>
<dbReference type="InterPro" id="IPR040243">
    <property type="entry name" value="Steroid_recept_RNA_1"/>
</dbReference>
<evidence type="ECO:0000259" key="2">
    <source>
        <dbReference type="Pfam" id="PF07304"/>
    </source>
</evidence>
<evidence type="ECO:0000256" key="1">
    <source>
        <dbReference type="SAM" id="MobiDB-lite"/>
    </source>
</evidence>
<feature type="compositionally biased region" description="Low complexity" evidence="1">
    <location>
        <begin position="71"/>
        <end position="90"/>
    </location>
</feature>
<dbReference type="PANTHER" id="PTHR18834">
    <property type="entry name" value="STEROID RECEPTOR RNA ACTIVATOR 1"/>
    <property type="match status" value="1"/>
</dbReference>
<accession>A0ABM0MFE7</accession>